<gene>
    <name evidence="2" type="ORF">CK203_087048</name>
</gene>
<feature type="compositionally biased region" description="Low complexity" evidence="1">
    <location>
        <begin position="348"/>
        <end position="357"/>
    </location>
</feature>
<dbReference type="AlphaFoldDB" id="A0A438EAJ2"/>
<proteinExistence type="predicted"/>
<evidence type="ECO:0000256" key="1">
    <source>
        <dbReference type="SAM" id="MobiDB-lite"/>
    </source>
</evidence>
<sequence>MLKSFLKVHRTDLICLLETKTQMIPKEVCLTVCMRYSGSRLLLLLGDSGCQLVLWDKRVLEILEVDFSDLLVSCMFTYLDDGTVVEQTSCTLHGAAALIDCFPVKAFIIERLGLWRVSYVHLRVVILSLRRRIFSLEASLRVLLFEVKSVDDLVYSFHCTVVEFGPRSGPDVSLRNRNGPSITHLKDFGVQPIGPSAMLRDSHGSAEFQPTDKGPSGNVCPSVQPELCKEDNFELEFISQQEKEAGRKQQADSHYSLTDCVLVEEDSRYGSFSNSGGLRDLGSPSPSILFSLGRTPKREFFYHSGALREVCHNGNLLSFQDTAGPNANGNNCWELVEFNGPISVARYSEGGSSQSESQEGRGEREPN</sequence>
<evidence type="ECO:0000313" key="3">
    <source>
        <dbReference type="Proteomes" id="UP000288805"/>
    </source>
</evidence>
<feature type="compositionally biased region" description="Basic and acidic residues" evidence="1">
    <location>
        <begin position="358"/>
        <end position="367"/>
    </location>
</feature>
<evidence type="ECO:0000313" key="2">
    <source>
        <dbReference type="EMBL" id="RVW44846.1"/>
    </source>
</evidence>
<reference evidence="2 3" key="1">
    <citation type="journal article" date="2018" name="PLoS Genet.">
        <title>Population sequencing reveals clonal diversity and ancestral inbreeding in the grapevine cultivar Chardonnay.</title>
        <authorList>
            <person name="Roach M.J."/>
            <person name="Johnson D.L."/>
            <person name="Bohlmann J."/>
            <person name="van Vuuren H.J."/>
            <person name="Jones S.J."/>
            <person name="Pretorius I.S."/>
            <person name="Schmidt S.A."/>
            <person name="Borneman A.R."/>
        </authorList>
    </citation>
    <scope>NUCLEOTIDE SEQUENCE [LARGE SCALE GENOMIC DNA]</scope>
    <source>
        <strain evidence="3">cv. Chardonnay</strain>
        <tissue evidence="2">Leaf</tissue>
    </source>
</reference>
<dbReference type="EMBL" id="QGNW01001341">
    <property type="protein sequence ID" value="RVW44846.1"/>
    <property type="molecule type" value="Genomic_DNA"/>
</dbReference>
<organism evidence="2 3">
    <name type="scientific">Vitis vinifera</name>
    <name type="common">Grape</name>
    <dbReference type="NCBI Taxonomy" id="29760"/>
    <lineage>
        <taxon>Eukaryota</taxon>
        <taxon>Viridiplantae</taxon>
        <taxon>Streptophyta</taxon>
        <taxon>Embryophyta</taxon>
        <taxon>Tracheophyta</taxon>
        <taxon>Spermatophyta</taxon>
        <taxon>Magnoliopsida</taxon>
        <taxon>eudicotyledons</taxon>
        <taxon>Gunneridae</taxon>
        <taxon>Pentapetalae</taxon>
        <taxon>rosids</taxon>
        <taxon>Vitales</taxon>
        <taxon>Vitaceae</taxon>
        <taxon>Viteae</taxon>
        <taxon>Vitis</taxon>
    </lineage>
</organism>
<name>A0A438EAJ2_VITVI</name>
<protein>
    <submittedName>
        <fullName evidence="2">Uncharacterized protein</fullName>
    </submittedName>
</protein>
<feature type="region of interest" description="Disordered" evidence="1">
    <location>
        <begin position="346"/>
        <end position="367"/>
    </location>
</feature>
<dbReference type="Proteomes" id="UP000288805">
    <property type="component" value="Unassembled WGS sequence"/>
</dbReference>
<comment type="caution">
    <text evidence="2">The sequence shown here is derived from an EMBL/GenBank/DDBJ whole genome shotgun (WGS) entry which is preliminary data.</text>
</comment>
<accession>A0A438EAJ2</accession>